<proteinExistence type="predicted"/>
<gene>
    <name evidence="2" type="ORF">HZH68_004735</name>
</gene>
<accession>A0A834KSD3</accession>
<name>A0A834KSD3_VESGE</name>
<protein>
    <submittedName>
        <fullName evidence="2">Uncharacterized protein</fullName>
    </submittedName>
</protein>
<feature type="region of interest" description="Disordered" evidence="1">
    <location>
        <begin position="1"/>
        <end position="32"/>
    </location>
</feature>
<organism evidence="2 3">
    <name type="scientific">Vespula germanica</name>
    <name type="common">German yellow jacket</name>
    <name type="synonym">Paravespula germanica</name>
    <dbReference type="NCBI Taxonomy" id="30212"/>
    <lineage>
        <taxon>Eukaryota</taxon>
        <taxon>Metazoa</taxon>
        <taxon>Ecdysozoa</taxon>
        <taxon>Arthropoda</taxon>
        <taxon>Hexapoda</taxon>
        <taxon>Insecta</taxon>
        <taxon>Pterygota</taxon>
        <taxon>Neoptera</taxon>
        <taxon>Endopterygota</taxon>
        <taxon>Hymenoptera</taxon>
        <taxon>Apocrita</taxon>
        <taxon>Aculeata</taxon>
        <taxon>Vespoidea</taxon>
        <taxon>Vespidae</taxon>
        <taxon>Vespinae</taxon>
        <taxon>Vespula</taxon>
    </lineage>
</organism>
<sequence>MASPPALPLPLLPPPPPPLPPPQPPPQPPSPYPFSFCTSSYFELLRCSRYSFGPSQQFLIPFTLPVRVRWTLGKGSKSTSSGGFVGLSFRPQDLEANFREH</sequence>
<evidence type="ECO:0000256" key="1">
    <source>
        <dbReference type="SAM" id="MobiDB-lite"/>
    </source>
</evidence>
<keyword evidence="3" id="KW-1185">Reference proteome</keyword>
<dbReference type="EMBL" id="JACSDZ010000003">
    <property type="protein sequence ID" value="KAF7410354.1"/>
    <property type="molecule type" value="Genomic_DNA"/>
</dbReference>
<comment type="caution">
    <text evidence="2">The sequence shown here is derived from an EMBL/GenBank/DDBJ whole genome shotgun (WGS) entry which is preliminary data.</text>
</comment>
<reference evidence="2" key="1">
    <citation type="journal article" date="2020" name="G3 (Bethesda)">
        <title>High-Quality Assemblies for Three Invasive Social Wasps from the &lt;i&gt;Vespula&lt;/i&gt; Genus.</title>
        <authorList>
            <person name="Harrop T.W.R."/>
            <person name="Guhlin J."/>
            <person name="McLaughlin G.M."/>
            <person name="Permina E."/>
            <person name="Stockwell P."/>
            <person name="Gilligan J."/>
            <person name="Le Lec M.F."/>
            <person name="Gruber M.A.M."/>
            <person name="Quinn O."/>
            <person name="Lovegrove M."/>
            <person name="Duncan E.J."/>
            <person name="Remnant E.J."/>
            <person name="Van Eeckhoven J."/>
            <person name="Graham B."/>
            <person name="Knapp R.A."/>
            <person name="Langford K.W."/>
            <person name="Kronenberg Z."/>
            <person name="Press M.O."/>
            <person name="Eacker S.M."/>
            <person name="Wilson-Rankin E.E."/>
            <person name="Purcell J."/>
            <person name="Lester P.J."/>
            <person name="Dearden P.K."/>
        </authorList>
    </citation>
    <scope>NUCLEOTIDE SEQUENCE</scope>
    <source>
        <strain evidence="2">Linc-1</strain>
    </source>
</reference>
<evidence type="ECO:0000313" key="3">
    <source>
        <dbReference type="Proteomes" id="UP000617340"/>
    </source>
</evidence>
<dbReference type="AlphaFoldDB" id="A0A834KSD3"/>
<dbReference type="Proteomes" id="UP000617340">
    <property type="component" value="Unassembled WGS sequence"/>
</dbReference>
<evidence type="ECO:0000313" key="2">
    <source>
        <dbReference type="EMBL" id="KAF7410354.1"/>
    </source>
</evidence>